<keyword evidence="2" id="KW-1185">Reference proteome</keyword>
<gene>
    <name evidence="1" type="ORF">AV530_019562</name>
</gene>
<name>A0A1V4JEG4_PATFA</name>
<dbReference type="Proteomes" id="UP000190648">
    <property type="component" value="Unassembled WGS sequence"/>
</dbReference>
<organism evidence="1 2">
    <name type="scientific">Patagioenas fasciata monilis</name>
    <dbReference type="NCBI Taxonomy" id="372326"/>
    <lineage>
        <taxon>Eukaryota</taxon>
        <taxon>Metazoa</taxon>
        <taxon>Chordata</taxon>
        <taxon>Craniata</taxon>
        <taxon>Vertebrata</taxon>
        <taxon>Euteleostomi</taxon>
        <taxon>Archelosauria</taxon>
        <taxon>Archosauria</taxon>
        <taxon>Dinosauria</taxon>
        <taxon>Saurischia</taxon>
        <taxon>Theropoda</taxon>
        <taxon>Coelurosauria</taxon>
        <taxon>Aves</taxon>
        <taxon>Neognathae</taxon>
        <taxon>Neoaves</taxon>
        <taxon>Columbimorphae</taxon>
        <taxon>Columbiformes</taxon>
        <taxon>Columbidae</taxon>
        <taxon>Patagioenas</taxon>
    </lineage>
</organism>
<sequence>MHPTEPTDAPQCTRLAHQQEKFSSWEKYKHQDKRSQCGPCKLSLTCTGGSDISQERALQVHQGVAWAAAGRLATFPEKGKVMLNWPSEQGSQSFVPFRSVYRSHCGNIRTLPQRRSVPRAEPEEDLGLQVAKEGKYVPSCTATTLEVEERRAVYFQTS</sequence>
<protein>
    <submittedName>
        <fullName evidence="1">Uncharacterized protein</fullName>
    </submittedName>
</protein>
<comment type="caution">
    <text evidence="1">The sequence shown here is derived from an EMBL/GenBank/DDBJ whole genome shotgun (WGS) entry which is preliminary data.</text>
</comment>
<proteinExistence type="predicted"/>
<evidence type="ECO:0000313" key="1">
    <source>
        <dbReference type="EMBL" id="OPJ70415.1"/>
    </source>
</evidence>
<dbReference type="EMBL" id="LSYS01007908">
    <property type="protein sequence ID" value="OPJ70415.1"/>
    <property type="molecule type" value="Genomic_DNA"/>
</dbReference>
<evidence type="ECO:0000313" key="2">
    <source>
        <dbReference type="Proteomes" id="UP000190648"/>
    </source>
</evidence>
<dbReference type="AlphaFoldDB" id="A0A1V4JEG4"/>
<accession>A0A1V4JEG4</accession>
<reference evidence="1 2" key="1">
    <citation type="submission" date="2016-02" db="EMBL/GenBank/DDBJ databases">
        <title>Band-tailed pigeon sequencing and assembly.</title>
        <authorList>
            <person name="Soares A.E."/>
            <person name="Novak B.J."/>
            <person name="Rice E.S."/>
            <person name="O'Connell B."/>
            <person name="Chang D."/>
            <person name="Weber S."/>
            <person name="Shapiro B."/>
        </authorList>
    </citation>
    <scope>NUCLEOTIDE SEQUENCE [LARGE SCALE GENOMIC DNA]</scope>
    <source>
        <strain evidence="1">BTP2013</strain>
        <tissue evidence="1">Blood</tissue>
    </source>
</reference>